<accession>A0AAD9NBR0</accession>
<sequence length="68" mass="7753">MNHLSIACKHPIPNWRERTESLSVPYRGRSYSSKQNNRLGMSILKKNMMGSNMITVALITHPSNPFIP</sequence>
<evidence type="ECO:0000313" key="2">
    <source>
        <dbReference type="Proteomes" id="UP001208570"/>
    </source>
</evidence>
<organism evidence="1 2">
    <name type="scientific">Paralvinella palmiformis</name>
    <dbReference type="NCBI Taxonomy" id="53620"/>
    <lineage>
        <taxon>Eukaryota</taxon>
        <taxon>Metazoa</taxon>
        <taxon>Spiralia</taxon>
        <taxon>Lophotrochozoa</taxon>
        <taxon>Annelida</taxon>
        <taxon>Polychaeta</taxon>
        <taxon>Sedentaria</taxon>
        <taxon>Canalipalpata</taxon>
        <taxon>Terebellida</taxon>
        <taxon>Terebelliformia</taxon>
        <taxon>Alvinellidae</taxon>
        <taxon>Paralvinella</taxon>
    </lineage>
</organism>
<protein>
    <submittedName>
        <fullName evidence="1">Uncharacterized protein</fullName>
    </submittedName>
</protein>
<evidence type="ECO:0000313" key="1">
    <source>
        <dbReference type="EMBL" id="KAK2162341.1"/>
    </source>
</evidence>
<dbReference type="EMBL" id="JAODUP010000100">
    <property type="protein sequence ID" value="KAK2162341.1"/>
    <property type="molecule type" value="Genomic_DNA"/>
</dbReference>
<reference evidence="1" key="1">
    <citation type="journal article" date="2023" name="Mol. Biol. Evol.">
        <title>Third-Generation Sequencing Reveals the Adaptive Role of the Epigenome in Three Deep-Sea Polychaetes.</title>
        <authorList>
            <person name="Perez M."/>
            <person name="Aroh O."/>
            <person name="Sun Y."/>
            <person name="Lan Y."/>
            <person name="Juniper S.K."/>
            <person name="Young C.R."/>
            <person name="Angers B."/>
            <person name="Qian P.Y."/>
        </authorList>
    </citation>
    <scope>NUCLEOTIDE SEQUENCE</scope>
    <source>
        <strain evidence="1">P08H-3</strain>
    </source>
</reference>
<dbReference type="Proteomes" id="UP001208570">
    <property type="component" value="Unassembled WGS sequence"/>
</dbReference>
<keyword evidence="2" id="KW-1185">Reference proteome</keyword>
<name>A0AAD9NBR0_9ANNE</name>
<proteinExistence type="predicted"/>
<comment type="caution">
    <text evidence="1">The sequence shown here is derived from an EMBL/GenBank/DDBJ whole genome shotgun (WGS) entry which is preliminary data.</text>
</comment>
<dbReference type="AlphaFoldDB" id="A0AAD9NBR0"/>
<gene>
    <name evidence="1" type="ORF">LSH36_100g06040</name>
</gene>